<dbReference type="Pfam" id="PF07173">
    <property type="entry name" value="GRDP-like"/>
    <property type="match status" value="2"/>
</dbReference>
<dbReference type="PANTHER" id="PTHR34365">
    <property type="entry name" value="ENOLASE (DUF1399)"/>
    <property type="match status" value="1"/>
</dbReference>
<reference evidence="2" key="1">
    <citation type="submission" date="2021-02" db="EMBL/GenBank/DDBJ databases">
        <authorList>
            <person name="Nowell W R."/>
        </authorList>
    </citation>
    <scope>NUCLEOTIDE SEQUENCE</scope>
</reference>
<evidence type="ECO:0000313" key="2">
    <source>
        <dbReference type="EMBL" id="CAF0919421.1"/>
    </source>
</evidence>
<dbReference type="Gene3D" id="1.20.1280.50">
    <property type="match status" value="1"/>
</dbReference>
<dbReference type="InterPro" id="IPR009836">
    <property type="entry name" value="GRDP-like"/>
</dbReference>
<dbReference type="Pfam" id="PF12937">
    <property type="entry name" value="F-box-like"/>
    <property type="match status" value="1"/>
</dbReference>
<dbReference type="AlphaFoldDB" id="A0A814AZB2"/>
<accession>A0A814AZB2</accession>
<dbReference type="PROSITE" id="PS50181">
    <property type="entry name" value="FBOX"/>
    <property type="match status" value="1"/>
</dbReference>
<dbReference type="PANTHER" id="PTHR34365:SF7">
    <property type="entry name" value="GLYCINE-RICH DOMAIN-CONTAINING PROTEIN 1"/>
    <property type="match status" value="1"/>
</dbReference>
<gene>
    <name evidence="2" type="ORF">VCS650_LOCUS10290</name>
</gene>
<name>A0A814AZB2_9BILA</name>
<dbReference type="SMART" id="SM00256">
    <property type="entry name" value="FBOX"/>
    <property type="match status" value="1"/>
</dbReference>
<evidence type="ECO:0000259" key="1">
    <source>
        <dbReference type="PROSITE" id="PS50181"/>
    </source>
</evidence>
<sequence>MEKLIKPFKKLTNIGNLFRRRSPKITWEHSWSSDEIKNALENSHFRILPTEVILQIFKFLSVHDLGNVSLVCRRFKMVADHDEIWKLKCQSSTKLYSKSFKKIYMDWIYEKYLRNIEIEKVEAYYHKYGYPTCCISHFRPPVYPVRSSGEHDFVSIGGFKQHPNKSQNMTIELSFDVNKTVHELIILYKKRSKLQAEWRQAPVIKQMITRYYRFMQLKALYPDDTLLIPTLDIEIIWQTHLLRPKMYREDCIRLFHRVIDHSLLANEIEQFLREQAFNETCKLYEERFHEPYCSLPDRKNKKAVEAKYCHPTMGSLECIIPIYSYWDETHFTFSSTNHDDNNPFSFTETDVILDGNWFDSLQEYMKEMISKVQIYSDYELGKHLDLSEAAIKRLKKSYERFLYMAAKYPSSTNRYNFVHSTYAIDIIWYSHMQEPLKYTSDCIRLVNYIIDHTPWTSPDGNITKSICDDIENIWKKEFDNDMETDHLYDTTEDHFGYSDDND</sequence>
<dbReference type="EMBL" id="CAJNON010000073">
    <property type="protein sequence ID" value="CAF0919421.1"/>
    <property type="molecule type" value="Genomic_DNA"/>
</dbReference>
<comment type="caution">
    <text evidence="2">The sequence shown here is derived from an EMBL/GenBank/DDBJ whole genome shotgun (WGS) entry which is preliminary data.</text>
</comment>
<dbReference type="SUPFAM" id="SSF81383">
    <property type="entry name" value="F-box domain"/>
    <property type="match status" value="1"/>
</dbReference>
<feature type="domain" description="F-box" evidence="1">
    <location>
        <begin position="42"/>
        <end position="88"/>
    </location>
</feature>
<protein>
    <recommendedName>
        <fullName evidence="1">F-box domain-containing protein</fullName>
    </recommendedName>
</protein>
<dbReference type="OrthoDB" id="2398163at2759"/>
<dbReference type="InterPro" id="IPR001810">
    <property type="entry name" value="F-box_dom"/>
</dbReference>
<organism evidence="2 3">
    <name type="scientific">Adineta steineri</name>
    <dbReference type="NCBI Taxonomy" id="433720"/>
    <lineage>
        <taxon>Eukaryota</taxon>
        <taxon>Metazoa</taxon>
        <taxon>Spiralia</taxon>
        <taxon>Gnathifera</taxon>
        <taxon>Rotifera</taxon>
        <taxon>Eurotatoria</taxon>
        <taxon>Bdelloidea</taxon>
        <taxon>Adinetida</taxon>
        <taxon>Adinetidae</taxon>
        <taxon>Adineta</taxon>
    </lineage>
</organism>
<proteinExistence type="predicted"/>
<dbReference type="InterPro" id="IPR036047">
    <property type="entry name" value="F-box-like_dom_sf"/>
</dbReference>
<dbReference type="Proteomes" id="UP000663891">
    <property type="component" value="Unassembled WGS sequence"/>
</dbReference>
<evidence type="ECO:0000313" key="3">
    <source>
        <dbReference type="Proteomes" id="UP000663891"/>
    </source>
</evidence>